<reference evidence="5" key="2">
    <citation type="journal article" date="2019" name="Int. J. Syst. Evol. Microbiol.">
        <title>The Global Catalogue of Microorganisms (GCM) 10K type strain sequencing project: providing services to taxonomists for standard genome sequencing and annotation.</title>
        <authorList>
            <consortium name="The Broad Institute Genomics Platform"/>
            <consortium name="The Broad Institute Genome Sequencing Center for Infectious Disease"/>
            <person name="Wu L."/>
            <person name="Ma J."/>
        </authorList>
    </citation>
    <scope>NUCLEOTIDE SEQUENCE [LARGE SCALE GENOMIC DNA]</scope>
    <source>
        <strain evidence="5">CCM 7327</strain>
    </source>
</reference>
<evidence type="ECO:0000259" key="1">
    <source>
        <dbReference type="Pfam" id="PF04230"/>
    </source>
</evidence>
<dbReference type="RefSeq" id="WP_044661109.1">
    <property type="nucleotide sequence ID" value="NZ_BMDU01000006.1"/>
</dbReference>
<dbReference type="KEGG" id="sbar:H5V43_20170"/>
<evidence type="ECO:0000313" key="4">
    <source>
        <dbReference type="Proteomes" id="UP000593663"/>
    </source>
</evidence>
<evidence type="ECO:0000313" key="3">
    <source>
        <dbReference type="EMBL" id="QOT73528.1"/>
    </source>
</evidence>
<organism evidence="3 4">
    <name type="scientific">Sphingobium fuliginis (strain ATCC 27551)</name>
    <dbReference type="NCBI Taxonomy" id="336203"/>
    <lineage>
        <taxon>Bacteria</taxon>
        <taxon>Pseudomonadati</taxon>
        <taxon>Pseudomonadota</taxon>
        <taxon>Alphaproteobacteria</taxon>
        <taxon>Sphingomonadales</taxon>
        <taxon>Sphingomonadaceae</taxon>
        <taxon>Sphingobium</taxon>
    </lineage>
</organism>
<reference evidence="2" key="5">
    <citation type="submission" date="2024-05" db="EMBL/GenBank/DDBJ databases">
        <authorList>
            <person name="Sun Q."/>
            <person name="Sedlacek I."/>
        </authorList>
    </citation>
    <scope>NUCLEOTIDE SEQUENCE</scope>
    <source>
        <strain evidence="2">CCM 7327</strain>
    </source>
</reference>
<protein>
    <submittedName>
        <fullName evidence="3">Polysaccharide pyruvyl transferase family protein</fullName>
    </submittedName>
    <submittedName>
        <fullName evidence="2">Succinoglycan biosynthesis protein exov</fullName>
    </submittedName>
</protein>
<gene>
    <name evidence="2" type="ORF">GCM10019071_29000</name>
    <name evidence="3" type="ORF">H5V43_20170</name>
</gene>
<feature type="domain" description="Polysaccharide pyruvyl transferase" evidence="1">
    <location>
        <begin position="142"/>
        <end position="191"/>
    </location>
</feature>
<dbReference type="AlphaFoldDB" id="A0A4Q4IUG8"/>
<accession>A0A4Q4IUG8</accession>
<reference evidence="2" key="1">
    <citation type="journal article" date="2014" name="Int. J. Syst. Evol. Microbiol.">
        <title>Complete genome of a new Firmicutes species belonging to the dominant human colonic microbiota ('Ruminococcus bicirculans') reveals two chromosomes and a selective capacity to utilize plant glucans.</title>
        <authorList>
            <consortium name="NISC Comparative Sequencing Program"/>
            <person name="Wegmann U."/>
            <person name="Louis P."/>
            <person name="Goesmann A."/>
            <person name="Henrissat B."/>
            <person name="Duncan S.H."/>
            <person name="Flint H.J."/>
        </authorList>
    </citation>
    <scope>NUCLEOTIDE SEQUENCE</scope>
    <source>
        <strain evidence="2">CCM 7327</strain>
    </source>
</reference>
<reference evidence="3" key="4">
    <citation type="journal article" date="2021" name="Microbiol. Resour. Announc.">
        <title>Complete Genome Sequence of Sphingobium barthaii KK22, a High-Molecular-Weight Polycyclic Aromatic Hydrocarbon-Degrading Soil Bacterium.</title>
        <authorList>
            <person name="Mori J.F."/>
            <person name="Kanaly R.A."/>
        </authorList>
    </citation>
    <scope>NUCLEOTIDE SEQUENCE</scope>
    <source>
        <strain evidence="3">KK22</strain>
    </source>
</reference>
<evidence type="ECO:0000313" key="5">
    <source>
        <dbReference type="Proteomes" id="UP000628109"/>
    </source>
</evidence>
<reference evidence="4" key="3">
    <citation type="submission" date="2020-08" db="EMBL/GenBank/DDBJ databases">
        <title>Complete genome sequence of Sphingobium barthaii strain KK22, a high-molecular-weight polycyclic aromatic hydrocarbon-degrading soil bacterium.</title>
        <authorList>
            <person name="Mori J.F."/>
            <person name="Kanaly R.A."/>
        </authorList>
    </citation>
    <scope>NUCLEOTIDE SEQUENCE [LARGE SCALE GENOMIC DNA]</scope>
    <source>
        <strain evidence="4">KK22</strain>
    </source>
</reference>
<dbReference type="Pfam" id="PF04230">
    <property type="entry name" value="PS_pyruv_trans"/>
    <property type="match status" value="1"/>
</dbReference>
<dbReference type="EMBL" id="BMDU01000006">
    <property type="protein sequence ID" value="GFZ96757.1"/>
    <property type="molecule type" value="Genomic_DNA"/>
</dbReference>
<keyword evidence="5" id="KW-1185">Reference proteome</keyword>
<sequence length="341" mass="38502">MKLYYYRAPQGNFGDDLNGWLWEELAPGRWSDEDDGELFCGIGTIIGNDMPQAKRIRVFSSGIGYRPVPADFDSGRWKVTALRGPLTAQVVGRPERAVADGALLLSTLPRLKPLAEEERHGTIFIPHYEAMDEGPWERACGLAGVELVDPRQCAHRVIERIRSARLVIADSMHAAIIADTMRVPWVPVASSRRINSFKWLDWTLSLDLPYEPVALPSISLRAYYEGQVQRCIGQDFRLPRPDRDSAMAHYRRMMRREGNALWQSVRPKVKHHLRALPGRLPAQRAARGAMTRWDRRRTERMATVLHRLVGAPAFLSGDAIFAQRVEQLSYALDGIAGGREG</sequence>
<dbReference type="GO" id="GO:0016740">
    <property type="term" value="F:transferase activity"/>
    <property type="evidence" value="ECO:0007669"/>
    <property type="project" value="UniProtKB-KW"/>
</dbReference>
<proteinExistence type="predicted"/>
<evidence type="ECO:0000313" key="2">
    <source>
        <dbReference type="EMBL" id="GFZ96757.1"/>
    </source>
</evidence>
<name>A0A4Q4IUG8_SPHSA</name>
<dbReference type="InterPro" id="IPR007345">
    <property type="entry name" value="Polysacch_pyruvyl_Trfase"/>
</dbReference>
<dbReference type="Proteomes" id="UP000628109">
    <property type="component" value="Unassembled WGS sequence"/>
</dbReference>
<keyword evidence="3" id="KW-0808">Transferase</keyword>
<dbReference type="EMBL" id="CP060036">
    <property type="protein sequence ID" value="QOT73528.1"/>
    <property type="molecule type" value="Genomic_DNA"/>
</dbReference>
<dbReference type="Proteomes" id="UP000593663">
    <property type="component" value="Chromosome 2"/>
</dbReference>